<dbReference type="InterPro" id="IPR007359">
    <property type="entry name" value="SigmaE_reg_RseC_MucC"/>
</dbReference>
<feature type="transmembrane region" description="Helical" evidence="1">
    <location>
        <begin position="107"/>
        <end position="127"/>
    </location>
</feature>
<keyword evidence="1" id="KW-0812">Transmembrane</keyword>
<evidence type="ECO:0000313" key="2">
    <source>
        <dbReference type="EMBL" id="SEK87376.1"/>
    </source>
</evidence>
<accession>A0A1H7KLH8</accession>
<dbReference type="PIRSF" id="PIRSF004923">
    <property type="entry name" value="RseC"/>
    <property type="match status" value="1"/>
</dbReference>
<keyword evidence="3" id="KW-1185">Reference proteome</keyword>
<organism evidence="2 3">
    <name type="scientific">Ectothiorhodospira marina</name>
    <dbReference type="NCBI Taxonomy" id="1396821"/>
    <lineage>
        <taxon>Bacteria</taxon>
        <taxon>Pseudomonadati</taxon>
        <taxon>Pseudomonadota</taxon>
        <taxon>Gammaproteobacteria</taxon>
        <taxon>Chromatiales</taxon>
        <taxon>Ectothiorhodospiraceae</taxon>
        <taxon>Ectothiorhodospira</taxon>
    </lineage>
</organism>
<dbReference type="AlphaFoldDB" id="A0A1H7KLH8"/>
<dbReference type="STRING" id="1396821.SAMN05444515_10639"/>
<keyword evidence="1" id="KW-0472">Membrane</keyword>
<dbReference type="Proteomes" id="UP000199256">
    <property type="component" value="Unassembled WGS sequence"/>
</dbReference>
<dbReference type="InterPro" id="IPR026268">
    <property type="entry name" value="RseC"/>
</dbReference>
<keyword evidence="1" id="KW-1133">Transmembrane helix</keyword>
<dbReference type="OrthoDB" id="9795854at2"/>
<proteinExistence type="predicted"/>
<reference evidence="3" key="1">
    <citation type="submission" date="2016-10" db="EMBL/GenBank/DDBJ databases">
        <authorList>
            <person name="Varghese N."/>
            <person name="Submissions S."/>
        </authorList>
    </citation>
    <scope>NUCLEOTIDE SEQUENCE [LARGE SCALE GENOMIC DNA]</scope>
    <source>
        <strain evidence="3">DSM 241</strain>
    </source>
</reference>
<gene>
    <name evidence="2" type="ORF">SAMN05444515_10639</name>
</gene>
<sequence length="158" mass="16603">MIEETARVIAVDEPGFAWVDTQRKTACGSCAVASGCGTSVIAKLFSGQRTQVRVIDPLGVELGEQVMVGIEESALVRGSLAVYILPLLTMLVAALVAQALWSGAGELPVVLAGLLGLGGGLGLLALYTRRIRRDPRFQPVVVRRLGQPIIPMDGVLAP</sequence>
<protein>
    <submittedName>
        <fullName evidence="2">Sigma-E factor negative regulatory protein RseC</fullName>
    </submittedName>
</protein>
<dbReference type="PANTHER" id="PTHR35867:SF1">
    <property type="entry name" value="PROTEIN RSEC"/>
    <property type="match status" value="1"/>
</dbReference>
<evidence type="ECO:0000313" key="3">
    <source>
        <dbReference type="Proteomes" id="UP000199256"/>
    </source>
</evidence>
<feature type="transmembrane region" description="Helical" evidence="1">
    <location>
        <begin position="80"/>
        <end position="101"/>
    </location>
</feature>
<dbReference type="PANTHER" id="PTHR35867">
    <property type="entry name" value="PROTEIN RSEC"/>
    <property type="match status" value="1"/>
</dbReference>
<dbReference type="RefSeq" id="WP_090252655.1">
    <property type="nucleotide sequence ID" value="NZ_FOAA01000006.1"/>
</dbReference>
<dbReference type="Pfam" id="PF04246">
    <property type="entry name" value="RseC_MucC"/>
    <property type="match status" value="1"/>
</dbReference>
<name>A0A1H7KLH8_9GAMM</name>
<evidence type="ECO:0000256" key="1">
    <source>
        <dbReference type="SAM" id="Phobius"/>
    </source>
</evidence>
<dbReference type="EMBL" id="FOAA01000006">
    <property type="protein sequence ID" value="SEK87376.1"/>
    <property type="molecule type" value="Genomic_DNA"/>
</dbReference>